<dbReference type="RefSeq" id="WP_336482415.1">
    <property type="nucleotide sequence ID" value="NZ_JBAWSV010000003.1"/>
</dbReference>
<keyword evidence="1" id="KW-1133">Transmembrane helix</keyword>
<feature type="transmembrane region" description="Helical" evidence="1">
    <location>
        <begin position="88"/>
        <end position="109"/>
    </location>
</feature>
<gene>
    <name evidence="2" type="ORF">WAX78_11555</name>
</gene>
<keyword evidence="1" id="KW-0472">Membrane</keyword>
<protein>
    <submittedName>
        <fullName evidence="2">Permease</fullName>
    </submittedName>
</protein>
<feature type="transmembrane region" description="Helical" evidence="1">
    <location>
        <begin position="21"/>
        <end position="43"/>
    </location>
</feature>
<proteinExistence type="predicted"/>
<accession>A0ABU8FVR1</accession>
<name>A0ABU8FVR1_9BACI</name>
<organism evidence="2 3">
    <name type="scientific">Bacillus yunxiaonensis</name>
    <dbReference type="NCBI Taxonomy" id="3127665"/>
    <lineage>
        <taxon>Bacteria</taxon>
        <taxon>Bacillati</taxon>
        <taxon>Bacillota</taxon>
        <taxon>Bacilli</taxon>
        <taxon>Bacillales</taxon>
        <taxon>Bacillaceae</taxon>
        <taxon>Bacillus</taxon>
    </lineage>
</organism>
<reference evidence="2 3" key="1">
    <citation type="submission" date="2024-01" db="EMBL/GenBank/DDBJ databases">
        <title>Seven novel Bacillus-like species.</title>
        <authorList>
            <person name="Liu G."/>
        </authorList>
    </citation>
    <scope>NUCLEOTIDE SEQUENCE [LARGE SCALE GENOMIC DNA]</scope>
    <source>
        <strain evidence="2 3">FJAT-53711</strain>
    </source>
</reference>
<comment type="caution">
    <text evidence="2">The sequence shown here is derived from an EMBL/GenBank/DDBJ whole genome shotgun (WGS) entry which is preliminary data.</text>
</comment>
<evidence type="ECO:0000313" key="3">
    <source>
        <dbReference type="Proteomes" id="UP001367922"/>
    </source>
</evidence>
<sequence>MFAGHFGLAAAVKAKSPKIPLWALMLSTQLLDVIFVPLYVLGVETIEPIGGNGYGEAVIHADYSHSLIGALCIAFFAGIVGRKFLGRSGFVIGAVVFSHWILDLLVHRADLPLLPGNFGDFSLLGFELWRFPAISIALECILIALGGILYFRFVVSSVEQQKKLIARVAGGVVVVLLILSLITDVFGFSA</sequence>
<dbReference type="Proteomes" id="UP001367922">
    <property type="component" value="Unassembled WGS sequence"/>
</dbReference>
<feature type="transmembrane region" description="Helical" evidence="1">
    <location>
        <begin position="164"/>
        <end position="188"/>
    </location>
</feature>
<keyword evidence="1" id="KW-0812">Transmembrane</keyword>
<feature type="transmembrane region" description="Helical" evidence="1">
    <location>
        <begin position="129"/>
        <end position="152"/>
    </location>
</feature>
<keyword evidence="3" id="KW-1185">Reference proteome</keyword>
<dbReference type="EMBL" id="JBAWSV010000003">
    <property type="protein sequence ID" value="MEI4830090.1"/>
    <property type="molecule type" value="Genomic_DNA"/>
</dbReference>
<evidence type="ECO:0000313" key="2">
    <source>
        <dbReference type="EMBL" id="MEI4830090.1"/>
    </source>
</evidence>
<feature type="transmembrane region" description="Helical" evidence="1">
    <location>
        <begin position="63"/>
        <end position="81"/>
    </location>
</feature>
<evidence type="ECO:0000256" key="1">
    <source>
        <dbReference type="SAM" id="Phobius"/>
    </source>
</evidence>